<name>A0A8H6Z979_9AGAR</name>
<dbReference type="Proteomes" id="UP000623467">
    <property type="component" value="Unassembled WGS sequence"/>
</dbReference>
<sequence length="143" mass="16069">MMSLANSPFVNRLNTNYVPSDSEVLQIRALLMEPADALARLDARIEEIEIALEQLKGQRALLNTPIDAHRAFTSPIRRIPQDVLIGIFRACLPSEHDALIDPAEAPLLLGHISRHWRSIAYSTPMLWSTIHTRPRGRAKDTLS</sequence>
<gene>
    <name evidence="1" type="ORF">MSAN_00349700</name>
</gene>
<dbReference type="Gene3D" id="1.20.1280.50">
    <property type="match status" value="1"/>
</dbReference>
<evidence type="ECO:0000313" key="2">
    <source>
        <dbReference type="Proteomes" id="UP000623467"/>
    </source>
</evidence>
<dbReference type="OrthoDB" id="3248197at2759"/>
<dbReference type="AlphaFoldDB" id="A0A8H6Z979"/>
<organism evidence="1 2">
    <name type="scientific">Mycena sanguinolenta</name>
    <dbReference type="NCBI Taxonomy" id="230812"/>
    <lineage>
        <taxon>Eukaryota</taxon>
        <taxon>Fungi</taxon>
        <taxon>Dikarya</taxon>
        <taxon>Basidiomycota</taxon>
        <taxon>Agaricomycotina</taxon>
        <taxon>Agaricomycetes</taxon>
        <taxon>Agaricomycetidae</taxon>
        <taxon>Agaricales</taxon>
        <taxon>Marasmiineae</taxon>
        <taxon>Mycenaceae</taxon>
        <taxon>Mycena</taxon>
    </lineage>
</organism>
<comment type="caution">
    <text evidence="1">The sequence shown here is derived from an EMBL/GenBank/DDBJ whole genome shotgun (WGS) entry which is preliminary data.</text>
</comment>
<evidence type="ECO:0000313" key="1">
    <source>
        <dbReference type="EMBL" id="KAF7374648.1"/>
    </source>
</evidence>
<dbReference type="EMBL" id="JACAZH010000002">
    <property type="protein sequence ID" value="KAF7374648.1"/>
    <property type="molecule type" value="Genomic_DNA"/>
</dbReference>
<proteinExistence type="predicted"/>
<protein>
    <recommendedName>
        <fullName evidence="3">F-box domain-containing protein</fullName>
    </recommendedName>
</protein>
<evidence type="ECO:0008006" key="3">
    <source>
        <dbReference type="Google" id="ProtNLM"/>
    </source>
</evidence>
<keyword evidence="2" id="KW-1185">Reference proteome</keyword>
<accession>A0A8H6Z979</accession>
<reference evidence="1" key="1">
    <citation type="submission" date="2020-05" db="EMBL/GenBank/DDBJ databases">
        <title>Mycena genomes resolve the evolution of fungal bioluminescence.</title>
        <authorList>
            <person name="Tsai I.J."/>
        </authorList>
    </citation>
    <scope>NUCLEOTIDE SEQUENCE</scope>
    <source>
        <strain evidence="1">160909Yilan</strain>
    </source>
</reference>